<feature type="transmembrane region" description="Helical" evidence="6">
    <location>
        <begin position="373"/>
        <end position="394"/>
    </location>
</feature>
<dbReference type="PATRIC" id="fig|123899.6.peg.1977"/>
<feature type="transmembrane region" description="Helical" evidence="6">
    <location>
        <begin position="203"/>
        <end position="223"/>
    </location>
</feature>
<dbReference type="EMBL" id="LT546645">
    <property type="protein sequence ID" value="SAI69913.1"/>
    <property type="molecule type" value="Genomic_DNA"/>
</dbReference>
<feature type="transmembrane region" description="Helical" evidence="6">
    <location>
        <begin position="235"/>
        <end position="253"/>
    </location>
</feature>
<feature type="transmembrane region" description="Helical" evidence="6">
    <location>
        <begin position="141"/>
        <end position="159"/>
    </location>
</feature>
<feature type="domain" description="Major facilitator superfamily (MFS) profile" evidence="7">
    <location>
        <begin position="16"/>
        <end position="488"/>
    </location>
</feature>
<feature type="transmembrane region" description="Helical" evidence="6">
    <location>
        <begin position="107"/>
        <end position="129"/>
    </location>
</feature>
<keyword evidence="2" id="KW-0813">Transport</keyword>
<evidence type="ECO:0000256" key="5">
    <source>
        <dbReference type="ARBA" id="ARBA00023136"/>
    </source>
</evidence>
<comment type="subcellular location">
    <subcellularLocation>
        <location evidence="1">Membrane</location>
        <topology evidence="1">Multi-pass membrane protein</topology>
    </subcellularLocation>
</comment>
<dbReference type="SUPFAM" id="SSF103473">
    <property type="entry name" value="MFS general substrate transporter"/>
    <property type="match status" value="1"/>
</dbReference>
<feature type="transmembrane region" description="Helical" evidence="6">
    <location>
        <begin position="171"/>
        <end position="191"/>
    </location>
</feature>
<organism evidence="8 9">
    <name type="scientific">Bordetella trematum</name>
    <dbReference type="NCBI Taxonomy" id="123899"/>
    <lineage>
        <taxon>Bacteria</taxon>
        <taxon>Pseudomonadati</taxon>
        <taxon>Pseudomonadota</taxon>
        <taxon>Betaproteobacteria</taxon>
        <taxon>Burkholderiales</taxon>
        <taxon>Alcaligenaceae</taxon>
        <taxon>Bordetella</taxon>
    </lineage>
</organism>
<evidence type="ECO:0000313" key="8">
    <source>
        <dbReference type="EMBL" id="SAI69913.1"/>
    </source>
</evidence>
<evidence type="ECO:0000256" key="3">
    <source>
        <dbReference type="ARBA" id="ARBA00022692"/>
    </source>
</evidence>
<keyword evidence="4 6" id="KW-1133">Transmembrane helix</keyword>
<dbReference type="Proteomes" id="UP000076825">
    <property type="component" value="Chromosome 1"/>
</dbReference>
<dbReference type="eggNOG" id="COG2814">
    <property type="taxonomic scope" value="Bacteria"/>
</dbReference>
<name>A0A157SIA0_9BORD</name>
<dbReference type="STRING" id="123899.SAMEA3906487_01984"/>
<gene>
    <name evidence="8" type="primary">emrB_2</name>
    <name evidence="8" type="ORF">SAMEA3906487_01984</name>
</gene>
<dbReference type="GeneID" id="56590740"/>
<dbReference type="InterPro" id="IPR020846">
    <property type="entry name" value="MFS_dom"/>
</dbReference>
<dbReference type="Pfam" id="PF07690">
    <property type="entry name" value="MFS_1"/>
    <property type="match status" value="1"/>
</dbReference>
<keyword evidence="5 6" id="KW-0472">Membrane</keyword>
<accession>A0A157SIA0</accession>
<evidence type="ECO:0000313" key="9">
    <source>
        <dbReference type="Proteomes" id="UP000076825"/>
    </source>
</evidence>
<feature type="transmembrane region" description="Helical" evidence="6">
    <location>
        <begin position="51"/>
        <end position="75"/>
    </location>
</feature>
<feature type="transmembrane region" description="Helical" evidence="6">
    <location>
        <begin position="82"/>
        <end position="101"/>
    </location>
</feature>
<dbReference type="Gene3D" id="1.20.1250.20">
    <property type="entry name" value="MFS general substrate transporter like domains"/>
    <property type="match status" value="1"/>
</dbReference>
<dbReference type="AlphaFoldDB" id="A0A157SIA0"/>
<dbReference type="KEGG" id="btrm:SAMEA390648701984"/>
<dbReference type="PROSITE" id="PS50850">
    <property type="entry name" value="MFS"/>
    <property type="match status" value="1"/>
</dbReference>
<dbReference type="PANTHER" id="PTHR42718:SF9">
    <property type="entry name" value="MAJOR FACILITATOR SUPERFAMILY MULTIDRUG TRANSPORTER MFSC"/>
    <property type="match status" value="1"/>
</dbReference>
<feature type="transmembrane region" description="Helical" evidence="6">
    <location>
        <begin position="341"/>
        <end position="361"/>
    </location>
</feature>
<evidence type="ECO:0000256" key="2">
    <source>
        <dbReference type="ARBA" id="ARBA00022448"/>
    </source>
</evidence>
<dbReference type="RefSeq" id="WP_063491874.1">
    <property type="nucleotide sequence ID" value="NZ_CP016340.1"/>
</dbReference>
<dbReference type="PANTHER" id="PTHR42718">
    <property type="entry name" value="MAJOR FACILITATOR SUPERFAMILY MULTIDRUG TRANSPORTER MFSC"/>
    <property type="match status" value="1"/>
</dbReference>
<dbReference type="GO" id="GO:0022857">
    <property type="term" value="F:transmembrane transporter activity"/>
    <property type="evidence" value="ECO:0007669"/>
    <property type="project" value="InterPro"/>
</dbReference>
<dbReference type="InterPro" id="IPR036259">
    <property type="entry name" value="MFS_trans_sf"/>
</dbReference>
<evidence type="ECO:0000259" key="7">
    <source>
        <dbReference type="PROSITE" id="PS50850"/>
    </source>
</evidence>
<feature type="transmembrane region" description="Helical" evidence="6">
    <location>
        <begin position="273"/>
        <end position="292"/>
    </location>
</feature>
<keyword evidence="9" id="KW-1185">Reference proteome</keyword>
<evidence type="ECO:0000256" key="1">
    <source>
        <dbReference type="ARBA" id="ARBA00004141"/>
    </source>
</evidence>
<dbReference type="OrthoDB" id="9812221at2"/>
<evidence type="ECO:0000256" key="6">
    <source>
        <dbReference type="SAM" id="Phobius"/>
    </source>
</evidence>
<keyword evidence="3 6" id="KW-0812">Transmembrane</keyword>
<reference evidence="8 9" key="1">
    <citation type="submission" date="2016-04" db="EMBL/GenBank/DDBJ databases">
        <authorList>
            <consortium name="Pathogen Informatics"/>
        </authorList>
    </citation>
    <scope>NUCLEOTIDE SEQUENCE [LARGE SCALE GENOMIC DNA]</scope>
    <source>
        <strain evidence="8 9">H044680328</strain>
    </source>
</reference>
<feature type="transmembrane region" description="Helical" evidence="6">
    <location>
        <begin position="12"/>
        <end position="31"/>
    </location>
</feature>
<dbReference type="InterPro" id="IPR011701">
    <property type="entry name" value="MFS"/>
</dbReference>
<protein>
    <submittedName>
        <fullName evidence="8">MFS family transporter</fullName>
    </submittedName>
</protein>
<proteinExistence type="predicted"/>
<feature type="transmembrane region" description="Helical" evidence="6">
    <location>
        <begin position="312"/>
        <end position="332"/>
    </location>
</feature>
<feature type="transmembrane region" description="Helical" evidence="6">
    <location>
        <begin position="472"/>
        <end position="493"/>
    </location>
</feature>
<evidence type="ECO:0000256" key="4">
    <source>
        <dbReference type="ARBA" id="ARBA00022989"/>
    </source>
</evidence>
<sequence>MSAAARGERQARHFIALAGIFVAAMTAGLNNRVGAIALADIRGSLGQGLDAASWLSTVYTAGELMAMPFASWFAITLGLRRFHVGMVALCALLALALPFVGNLQLLLVLRGLQGLAGGALIPVLMMAALKFLPPPIRLHGLALYAMTATFAPNMAIWMAGLWSDSLGDLRWVYWQAIPLFALAAGLVSWGLPKAPSQAERFALANWPGMALGLVGLGALAVGLDQGVRLDWLASPLIRSALLLGGVLTAAYLVSEWRHPDPFIKLRLLGRRNLGLGFSVFVLLLIVMLSGGSVPSAYLAKVWGYRAPQSAPIGLMIALPQLLLGPCVAALLYRRWIDARKVFATGLALIGLSCLMGAQLTAQWHGPSFMLVQAMQALGQPMAVVSLLFLATSVVQPPEGPYVSGTINALRVFGTLVGGAAIGQLSVVRERIHADQLLDHGGLLQDGWSSLATPGRLVAALHEQAFVLATADVYRALGVLALLLIPLVLCLQYIPAPVPAPSSQPSHG</sequence>
<dbReference type="GO" id="GO:0016020">
    <property type="term" value="C:membrane"/>
    <property type="evidence" value="ECO:0007669"/>
    <property type="project" value="UniProtKB-SubCell"/>
</dbReference>